<name>A0ABX3D9P1_9VIBR</name>
<organism evidence="1 2">
    <name type="scientific">Vibrio rotiferianus</name>
    <dbReference type="NCBI Taxonomy" id="190895"/>
    <lineage>
        <taxon>Bacteria</taxon>
        <taxon>Pseudomonadati</taxon>
        <taxon>Pseudomonadota</taxon>
        <taxon>Gammaproteobacteria</taxon>
        <taxon>Vibrionales</taxon>
        <taxon>Vibrionaceae</taxon>
        <taxon>Vibrio</taxon>
    </lineage>
</organism>
<accession>A0ABX3D9P1</accession>
<dbReference type="EMBL" id="MKFT01000012">
    <property type="protein sequence ID" value="OHY92992.1"/>
    <property type="molecule type" value="Genomic_DNA"/>
</dbReference>
<sequence length="71" mass="7949">MKVIHINGEPTKYSLSSSGTIINTLTNRTLRNPTLCHESTIYSVWANGEIRLKGTITVVGRLPVYEDEIVF</sequence>
<keyword evidence="2" id="KW-1185">Reference proteome</keyword>
<proteinExistence type="predicted"/>
<protein>
    <submittedName>
        <fullName evidence="1">Uncharacterized protein</fullName>
    </submittedName>
</protein>
<dbReference type="RefSeq" id="WP_071234733.1">
    <property type="nucleotide sequence ID" value="NZ_KV861316.1"/>
</dbReference>
<reference evidence="1 2" key="1">
    <citation type="submission" date="2016-09" db="EMBL/GenBank/DDBJ databases">
        <title>Isolation, identification and antibiotic sensitivity analysis of bacterial pathogen from juvenile Hippocampus erectus with tail-rotted disease.</title>
        <authorList>
            <person name="Yang Q."/>
        </authorList>
    </citation>
    <scope>NUCLEOTIDE SEQUENCE [LARGE SCALE GENOMIC DNA]</scope>
    <source>
        <strain evidence="1 2">HM-10</strain>
    </source>
</reference>
<evidence type="ECO:0000313" key="1">
    <source>
        <dbReference type="EMBL" id="OHY92992.1"/>
    </source>
</evidence>
<dbReference type="Proteomes" id="UP000180133">
    <property type="component" value="Unassembled WGS sequence"/>
</dbReference>
<gene>
    <name evidence="1" type="ORF">BI375_05905</name>
</gene>
<evidence type="ECO:0000313" key="2">
    <source>
        <dbReference type="Proteomes" id="UP000180133"/>
    </source>
</evidence>
<comment type="caution">
    <text evidence="1">The sequence shown here is derived from an EMBL/GenBank/DDBJ whole genome shotgun (WGS) entry which is preliminary data.</text>
</comment>